<organism evidence="2">
    <name type="scientific">Spirodela intermedia</name>
    <name type="common">Intermediate duckweed</name>
    <dbReference type="NCBI Taxonomy" id="51605"/>
    <lineage>
        <taxon>Eukaryota</taxon>
        <taxon>Viridiplantae</taxon>
        <taxon>Streptophyta</taxon>
        <taxon>Embryophyta</taxon>
        <taxon>Tracheophyta</taxon>
        <taxon>Spermatophyta</taxon>
        <taxon>Magnoliopsida</taxon>
        <taxon>Liliopsida</taxon>
        <taxon>Araceae</taxon>
        <taxon>Lemnoideae</taxon>
        <taxon>Spirodela</taxon>
    </lineage>
</organism>
<dbReference type="EMBL" id="LR743592">
    <property type="protein sequence ID" value="CAA2620371.1"/>
    <property type="molecule type" value="Genomic_DNA"/>
</dbReference>
<feature type="region of interest" description="Disordered" evidence="1">
    <location>
        <begin position="1"/>
        <end position="20"/>
    </location>
</feature>
<evidence type="ECO:0000313" key="2">
    <source>
        <dbReference type="EMBL" id="CAA2620371.1"/>
    </source>
</evidence>
<proteinExistence type="predicted"/>
<dbReference type="EMBL" id="CACRZD030000005">
    <property type="protein sequence ID" value="CAA6660121.1"/>
    <property type="molecule type" value="Genomic_DNA"/>
</dbReference>
<dbReference type="AlphaFoldDB" id="A0A7I8IQH2"/>
<gene>
    <name evidence="2" type="ORF">SI7747_05006540</name>
</gene>
<name>A0A7I8IQH2_SPIIN</name>
<evidence type="ECO:0000313" key="3">
    <source>
        <dbReference type="Proteomes" id="UP001189122"/>
    </source>
</evidence>
<sequence>MTPPGTVDVELPPVPGRMRPANDVTYETPLTLALCPQLPSYFPQGYGKGLLLQVLRGGSPIKSHIKKGFKGAIVKVTCKDVVAFGKAKPSGKYSVTIKGYDYQKYGATECKAQLYAPPWLHVKSKSDELIVLGAKAFAYAPKTPYKECTKPKHTPPVYYYKSPPPPVKPPTHPYYYASPPPPKKTPPPTYYYKSPPPPGTSEKSVGWMVKVSLFELFVRFN</sequence>
<protein>
    <submittedName>
        <fullName evidence="2">Uncharacterized protein</fullName>
    </submittedName>
</protein>
<dbReference type="Proteomes" id="UP001189122">
    <property type="component" value="Unassembled WGS sequence"/>
</dbReference>
<accession>A0A7I8IQH2</accession>
<evidence type="ECO:0000256" key="1">
    <source>
        <dbReference type="SAM" id="MobiDB-lite"/>
    </source>
</evidence>
<reference evidence="2 3" key="1">
    <citation type="submission" date="2019-12" db="EMBL/GenBank/DDBJ databases">
        <authorList>
            <person name="Scholz U."/>
            <person name="Mascher M."/>
            <person name="Fiebig A."/>
        </authorList>
    </citation>
    <scope>NUCLEOTIDE SEQUENCE</scope>
</reference>
<keyword evidence="3" id="KW-1185">Reference proteome</keyword>